<organism evidence="1 2">
    <name type="scientific">Photorhabdus bodei</name>
    <dbReference type="NCBI Taxonomy" id="2029681"/>
    <lineage>
        <taxon>Bacteria</taxon>
        <taxon>Pseudomonadati</taxon>
        <taxon>Pseudomonadota</taxon>
        <taxon>Gammaproteobacteria</taxon>
        <taxon>Enterobacterales</taxon>
        <taxon>Morganellaceae</taxon>
        <taxon>Photorhabdus</taxon>
    </lineage>
</organism>
<dbReference type="EMBL" id="JAQMFO010000065">
    <property type="protein sequence ID" value="MDB6374902.1"/>
    <property type="molecule type" value="Genomic_DNA"/>
</dbReference>
<reference evidence="1" key="1">
    <citation type="submission" date="2023-01" db="EMBL/GenBank/DDBJ databases">
        <title>Genome sequencing of Photorhabdus bodei 09-20.</title>
        <authorList>
            <person name="Kalindamar S."/>
            <person name="Kumru S."/>
        </authorList>
    </citation>
    <scope>NUCLEOTIDE SEQUENCE</scope>
    <source>
        <strain evidence="1">09-20</strain>
    </source>
</reference>
<accession>A0AAW6BSF1</accession>
<evidence type="ECO:0000313" key="2">
    <source>
        <dbReference type="Proteomes" id="UP001212996"/>
    </source>
</evidence>
<proteinExistence type="predicted"/>
<sequence length="177" mass="20114">MNKQQLIRLIHIAKTKLKLDDDTYRAALASTTGKMSCCDMSHAELKQVYAAFVERGFKRRFKPHHQRVKSDSTGRVRTAEISKIRAIWITMHQQGFVHDGSESALNKFVMRQTAKINGEGVAEVGWLTPTLIYPVIESLKKWHLRLMTESMVARQQPLPASRGYDAICHAFNMGKSS</sequence>
<comment type="caution">
    <text evidence="1">The sequence shown here is derived from an EMBL/GenBank/DDBJ whole genome shotgun (WGS) entry which is preliminary data.</text>
</comment>
<protein>
    <submittedName>
        <fullName evidence="1">Regulatory protein GemA</fullName>
    </submittedName>
</protein>
<gene>
    <name evidence="1" type="ORF">PH362_24150</name>
</gene>
<dbReference type="AlphaFoldDB" id="A0AAW6BSF1"/>
<name>A0AAW6BSF1_9GAMM</name>
<dbReference type="Proteomes" id="UP001212996">
    <property type="component" value="Unassembled WGS sequence"/>
</dbReference>
<dbReference type="Pfam" id="PF06252">
    <property type="entry name" value="GemA"/>
    <property type="match status" value="1"/>
</dbReference>
<dbReference type="InterPro" id="IPR009363">
    <property type="entry name" value="Phage_Mu_Gp16"/>
</dbReference>
<evidence type="ECO:0000313" key="1">
    <source>
        <dbReference type="EMBL" id="MDB6374902.1"/>
    </source>
</evidence>
<dbReference type="RefSeq" id="WP_271867879.1">
    <property type="nucleotide sequence ID" value="NZ_JAQMFO010000065.1"/>
</dbReference>